<name>A0ABT7AZJ8_9CYAN</name>
<dbReference type="InterPro" id="IPR000305">
    <property type="entry name" value="GIY-YIG_endonuc"/>
</dbReference>
<reference evidence="2 3" key="1">
    <citation type="submission" date="2023-01" db="EMBL/GenBank/DDBJ databases">
        <title>Novel diversity within Roseofilum (Cyanobacteria; Desertifilaceae) from marine benthic mats with descriptions of four novel species.</title>
        <authorList>
            <person name="Wang Y."/>
            <person name="Berthold D.E."/>
            <person name="Hu J."/>
            <person name="Lefler F.W."/>
            <person name="Laughinghouse H.D. IV."/>
        </authorList>
    </citation>
    <scope>NUCLEOTIDE SEQUENCE [LARGE SCALE GENOMIC DNA]</scope>
    <source>
        <strain evidence="2 3">BLCC-M154</strain>
    </source>
</reference>
<dbReference type="SMART" id="SM00465">
    <property type="entry name" value="GIYc"/>
    <property type="match status" value="1"/>
</dbReference>
<feature type="domain" description="GIY-YIG" evidence="1">
    <location>
        <begin position="29"/>
        <end position="104"/>
    </location>
</feature>
<dbReference type="PROSITE" id="PS50164">
    <property type="entry name" value="GIY_YIG"/>
    <property type="match status" value="1"/>
</dbReference>
<dbReference type="Gene3D" id="3.40.1440.10">
    <property type="entry name" value="GIY-YIG endonuclease"/>
    <property type="match status" value="1"/>
</dbReference>
<organism evidence="2 3">
    <name type="scientific">Roseofilum acuticapitatum BLCC-M154</name>
    <dbReference type="NCBI Taxonomy" id="3022444"/>
    <lineage>
        <taxon>Bacteria</taxon>
        <taxon>Bacillati</taxon>
        <taxon>Cyanobacteriota</taxon>
        <taxon>Cyanophyceae</taxon>
        <taxon>Desertifilales</taxon>
        <taxon>Desertifilaceae</taxon>
        <taxon>Roseofilum</taxon>
        <taxon>Roseofilum acuticapitatum</taxon>
    </lineage>
</organism>
<sequence>MIHICEMKGDRDLLQLPHIPLQTKELLPESSGIYYVLDQAHKVWYIGQAKNICKRWQGKTHHRIAQLEAQKKTHFTIYYELVSKDRLDEVEKQRIEKYHPHLNESPVKAKKVLPSETLLRETLVAISDFAFILGIEPPREDIVDLDYDYWLFHKKLLSLEIIHISLDQTAFKEKYNFSLGYTKESPFIKASLNYRKAYASNWESVRSLHAYRLYVNGYAIELYSFDYFYSQQKTQDIRKYHDVDLAGISIKAVTPESLSQMQSETDDTDFYSRLFKRMRPYDTDLIKIFFNEPIDEDKIKNKITTLCEDYKTGKRGYGSRSKKSGTITVKDLLHKRDIDPQKYSNEGAIRFDYRAERIGLFIKSFSADLKKPYKREKWREDGEYNFSFDREGRRIDNNSKNSDQPLQERDLYNRAYGLIDNHARHASAERFEILYLLASVDRQFWLLVEEYLQDFASVNRWANGVGYINKFYVSPRKVLVPAKVNIKILEVGSGFGIPFGPSDDFPTFETAKVEIKRRLEVSDLPEMKLTFQREKVAKK</sequence>
<evidence type="ECO:0000313" key="3">
    <source>
        <dbReference type="Proteomes" id="UP001235303"/>
    </source>
</evidence>
<accession>A0ABT7AZJ8</accession>
<dbReference type="SUPFAM" id="SSF82771">
    <property type="entry name" value="GIY-YIG endonuclease"/>
    <property type="match status" value="1"/>
</dbReference>
<dbReference type="RefSeq" id="WP_283756083.1">
    <property type="nucleotide sequence ID" value="NZ_JAQOSP010000148.1"/>
</dbReference>
<comment type="caution">
    <text evidence="2">The sequence shown here is derived from an EMBL/GenBank/DDBJ whole genome shotgun (WGS) entry which is preliminary data.</text>
</comment>
<proteinExistence type="predicted"/>
<dbReference type="EMBL" id="JAQOSP010000148">
    <property type="protein sequence ID" value="MDJ1172333.1"/>
    <property type="molecule type" value="Genomic_DNA"/>
</dbReference>
<keyword evidence="3" id="KW-1185">Reference proteome</keyword>
<dbReference type="CDD" id="cd00719">
    <property type="entry name" value="GIY-YIG_SF"/>
    <property type="match status" value="1"/>
</dbReference>
<gene>
    <name evidence="2" type="ORF">PMG71_23160</name>
</gene>
<protein>
    <recommendedName>
        <fullName evidence="1">GIY-YIG domain-containing protein</fullName>
    </recommendedName>
</protein>
<evidence type="ECO:0000259" key="1">
    <source>
        <dbReference type="PROSITE" id="PS50164"/>
    </source>
</evidence>
<dbReference type="InterPro" id="IPR035901">
    <property type="entry name" value="GIY-YIG_endonuc_sf"/>
</dbReference>
<evidence type="ECO:0000313" key="2">
    <source>
        <dbReference type="EMBL" id="MDJ1172333.1"/>
    </source>
</evidence>
<dbReference type="Proteomes" id="UP001235303">
    <property type="component" value="Unassembled WGS sequence"/>
</dbReference>